<dbReference type="PANTHER" id="PTHR43781:SF1">
    <property type="entry name" value="SACCHAROPINE DEHYDROGENASE"/>
    <property type="match status" value="1"/>
</dbReference>
<feature type="domain" description="Saccharopine dehydrogenase NADP binding" evidence="1">
    <location>
        <begin position="4"/>
        <end position="117"/>
    </location>
</feature>
<sequence length="345" mass="36748">MTTLVYGAYGYTGELIVEEARDRGLDIVVAGRNGTKTRGLATMVGADARVFDTDDAADHLDGVDALLNCAGPFARTYEPLVEACLDTETHYLDITGEFEVFEALAERDREAEKAGICLLPGAGFDVVPTDCLAGHLHERLPDATELRLGFDALSAVSGGTVASALEHASGGGKVRRDGRIVDVPVASAERTIDFGRGPRHAVTIPWGDVSTAYYTTGIENIEVYTPMPEGVARLLRVTAPAMGVLGVGPIKRGLQALARGLFDGPTEQQRGSDRAYVWGEATNGEETVVSRLETPEPYTLTVDAATTALSRFEDGTAPPGYHTPASAFDPNFVLELDDIEGFVDE</sequence>
<organism evidence="2 3">
    <name type="scientific">Halovenus carboxidivorans</name>
    <dbReference type="NCBI Taxonomy" id="2692199"/>
    <lineage>
        <taxon>Archaea</taxon>
        <taxon>Methanobacteriati</taxon>
        <taxon>Methanobacteriota</taxon>
        <taxon>Stenosarchaea group</taxon>
        <taxon>Halobacteria</taxon>
        <taxon>Halobacteriales</taxon>
        <taxon>Haloarculaceae</taxon>
        <taxon>Halovenus</taxon>
    </lineage>
</organism>
<evidence type="ECO:0000313" key="2">
    <source>
        <dbReference type="EMBL" id="MXR51303.1"/>
    </source>
</evidence>
<dbReference type="OrthoDB" id="194971at2157"/>
<dbReference type="SUPFAM" id="SSF51735">
    <property type="entry name" value="NAD(P)-binding Rossmann-fold domains"/>
    <property type="match status" value="1"/>
</dbReference>
<proteinExistence type="predicted"/>
<reference evidence="2 3" key="1">
    <citation type="submission" date="2019-12" db="EMBL/GenBank/DDBJ databases">
        <title>Isolation and characterization of three novel carbon monoxide-oxidizing members of Halobacteria from salione crusts and soils.</title>
        <authorList>
            <person name="Myers M.R."/>
            <person name="King G.M."/>
        </authorList>
    </citation>
    <scope>NUCLEOTIDE SEQUENCE [LARGE SCALE GENOMIC DNA]</scope>
    <source>
        <strain evidence="2 3">WSH3</strain>
    </source>
</reference>
<name>A0A6B0T6V4_9EURY</name>
<gene>
    <name evidence="2" type="ORF">GRX03_06750</name>
</gene>
<dbReference type="AlphaFoldDB" id="A0A6B0T6V4"/>
<dbReference type="Proteomes" id="UP000466535">
    <property type="component" value="Unassembled WGS sequence"/>
</dbReference>
<dbReference type="InterPro" id="IPR036291">
    <property type="entry name" value="NAD(P)-bd_dom_sf"/>
</dbReference>
<dbReference type="InterPro" id="IPR005097">
    <property type="entry name" value="Sacchrp_dh_NADP-bd"/>
</dbReference>
<evidence type="ECO:0000259" key="1">
    <source>
        <dbReference type="Pfam" id="PF03435"/>
    </source>
</evidence>
<evidence type="ECO:0000313" key="3">
    <source>
        <dbReference type="Proteomes" id="UP000466535"/>
    </source>
</evidence>
<accession>A0A6B0T6V4</accession>
<dbReference type="PANTHER" id="PTHR43781">
    <property type="entry name" value="SACCHAROPINE DEHYDROGENASE"/>
    <property type="match status" value="1"/>
</dbReference>
<dbReference type="RefSeq" id="WP_159763441.1">
    <property type="nucleotide sequence ID" value="NZ_WUUT01000002.1"/>
</dbReference>
<dbReference type="Pfam" id="PF03435">
    <property type="entry name" value="Sacchrp_dh_NADP"/>
    <property type="match status" value="1"/>
</dbReference>
<protein>
    <submittedName>
        <fullName evidence="2">Saccharopine dehydrogenase</fullName>
    </submittedName>
</protein>
<dbReference type="Gene3D" id="3.40.50.720">
    <property type="entry name" value="NAD(P)-binding Rossmann-like Domain"/>
    <property type="match status" value="1"/>
</dbReference>
<comment type="caution">
    <text evidence="2">The sequence shown here is derived from an EMBL/GenBank/DDBJ whole genome shotgun (WGS) entry which is preliminary data.</text>
</comment>
<keyword evidence="3" id="KW-1185">Reference proteome</keyword>
<dbReference type="EMBL" id="WUUT01000002">
    <property type="protein sequence ID" value="MXR51303.1"/>
    <property type="molecule type" value="Genomic_DNA"/>
</dbReference>